<dbReference type="Gene3D" id="1.10.510.10">
    <property type="entry name" value="Transferase(Phosphotransferase) domain 1"/>
    <property type="match status" value="1"/>
</dbReference>
<accession>A0A8H2JMH6</accession>
<dbReference type="Gene3D" id="3.30.200.20">
    <property type="entry name" value="Phosphorylase Kinase, domain 1"/>
    <property type="match status" value="1"/>
</dbReference>
<dbReference type="CDD" id="cd14014">
    <property type="entry name" value="STKc_PknB_like"/>
    <property type="match status" value="1"/>
</dbReference>
<dbReference type="SUPFAM" id="SSF56112">
    <property type="entry name" value="Protein kinase-like (PK-like)"/>
    <property type="match status" value="1"/>
</dbReference>
<evidence type="ECO:0000256" key="5">
    <source>
        <dbReference type="PROSITE-ProRule" id="PRU10141"/>
    </source>
</evidence>
<dbReference type="InterPro" id="IPR011009">
    <property type="entry name" value="Kinase-like_dom_sf"/>
</dbReference>
<evidence type="ECO:0000256" key="6">
    <source>
        <dbReference type="SAM" id="MobiDB-lite"/>
    </source>
</evidence>
<dbReference type="Proteomes" id="UP000307702">
    <property type="component" value="Unassembled WGS sequence"/>
</dbReference>
<evidence type="ECO:0000256" key="7">
    <source>
        <dbReference type="SAM" id="Phobius"/>
    </source>
</evidence>
<evidence type="ECO:0000256" key="2">
    <source>
        <dbReference type="ARBA" id="ARBA00022741"/>
    </source>
</evidence>
<dbReference type="Pfam" id="PF00069">
    <property type="entry name" value="Pkinase"/>
    <property type="match status" value="1"/>
</dbReference>
<evidence type="ECO:0000313" key="9">
    <source>
        <dbReference type="EMBL" id="TMM46839.1"/>
    </source>
</evidence>
<keyword evidence="10" id="KW-1185">Reference proteome</keyword>
<dbReference type="GO" id="GO:0004674">
    <property type="term" value="F:protein serine/threonine kinase activity"/>
    <property type="evidence" value="ECO:0007669"/>
    <property type="project" value="UniProtKB-KW"/>
</dbReference>
<dbReference type="PROSITE" id="PS00107">
    <property type="entry name" value="PROTEIN_KINASE_ATP"/>
    <property type="match status" value="1"/>
</dbReference>
<dbReference type="InterPro" id="IPR000719">
    <property type="entry name" value="Prot_kinase_dom"/>
</dbReference>
<keyword evidence="9" id="KW-0723">Serine/threonine-protein kinase</keyword>
<dbReference type="PANTHER" id="PTHR43289:SF6">
    <property type="entry name" value="SERINE_THREONINE-PROTEIN KINASE NEKL-3"/>
    <property type="match status" value="1"/>
</dbReference>
<evidence type="ECO:0000256" key="3">
    <source>
        <dbReference type="ARBA" id="ARBA00022777"/>
    </source>
</evidence>
<keyword evidence="4 5" id="KW-0067">ATP-binding</keyword>
<reference evidence="9 10" key="1">
    <citation type="submission" date="2019-05" db="EMBL/GenBank/DDBJ databases">
        <title>Colwellia ponticola sp. nov., isolated from seawater.</title>
        <authorList>
            <person name="Yoon J.-H."/>
        </authorList>
    </citation>
    <scope>NUCLEOTIDE SEQUENCE [LARGE SCALE GENOMIC DNA]</scope>
    <source>
        <strain evidence="9 10">OISW-25</strain>
    </source>
</reference>
<keyword evidence="7" id="KW-0472">Membrane</keyword>
<evidence type="ECO:0000256" key="1">
    <source>
        <dbReference type="ARBA" id="ARBA00022679"/>
    </source>
</evidence>
<dbReference type="PROSITE" id="PS50011">
    <property type="entry name" value="PROTEIN_KINASE_DOM"/>
    <property type="match status" value="1"/>
</dbReference>
<dbReference type="AlphaFoldDB" id="A0A8H2JMH6"/>
<feature type="domain" description="Protein kinase" evidence="8">
    <location>
        <begin position="511"/>
        <end position="775"/>
    </location>
</feature>
<dbReference type="EMBL" id="SZVP01000002">
    <property type="protein sequence ID" value="TMM46839.1"/>
    <property type="molecule type" value="Genomic_DNA"/>
</dbReference>
<evidence type="ECO:0000259" key="8">
    <source>
        <dbReference type="PROSITE" id="PS50011"/>
    </source>
</evidence>
<feature type="transmembrane region" description="Helical" evidence="7">
    <location>
        <begin position="344"/>
        <end position="363"/>
    </location>
</feature>
<feature type="region of interest" description="Disordered" evidence="6">
    <location>
        <begin position="464"/>
        <end position="492"/>
    </location>
</feature>
<feature type="binding site" evidence="5">
    <location>
        <position position="540"/>
    </location>
    <ligand>
        <name>ATP</name>
        <dbReference type="ChEBI" id="CHEBI:30616"/>
    </ligand>
</feature>
<gene>
    <name evidence="9" type="ORF">FCS21_03410</name>
</gene>
<dbReference type="PANTHER" id="PTHR43289">
    <property type="entry name" value="MITOGEN-ACTIVATED PROTEIN KINASE KINASE KINASE 20-RELATED"/>
    <property type="match status" value="1"/>
</dbReference>
<dbReference type="PROSITE" id="PS00108">
    <property type="entry name" value="PROTEIN_KINASE_ST"/>
    <property type="match status" value="1"/>
</dbReference>
<keyword evidence="1" id="KW-0808">Transferase</keyword>
<dbReference type="InterPro" id="IPR017441">
    <property type="entry name" value="Protein_kinase_ATP_BS"/>
</dbReference>
<sequence>MNKPILPIYHTGWFYLLLLFWGFSFWYVSIGGLNVVNQLTSDWLKQPAATLDNNMNLVASEVLTVQSDFNEPDITDVTALLSYHKNSQVVLLGQPSSAFIKKLKAYLSRYPRNNKIIIDSKHVSSASPLKPQATMIFSPLLNWFRFSSQPNAELLISKHFIFSPLLQNERQSFPLVWQQQGKLYLSLPGELLRQLSQSKALHIKQDWQLTLINQTNLTANQLPLGFFGEVFVSAELPTAKQLANEKQLQKQSTTNDARLITANEFMKQYSLTSHTNKITKYKVIIITDNHQSLHKILPPLVNKLLQNDYRYQSLLTVLCTWLLLLLAIVLIGFMSKHPLKQQSIIIFSYIALLIVAQYVLFTLQQWLEIMPIIMVMLGTWLFAFAYQREYKLFQAALNYQHKSQITTTTKNTSKDEEGSILIKKLKKAVNYRKLLSFNKSSSVAKKPINNALATQTAVEYKQVQSTSLSESETSSEPPISEGTSVESIGNKGNHTQTISLNNSGIKSFGRYQVEAILGKGAMGIVYQGVDPKINRHVAIKTLQLSDEVDSPEFEQAKQRFFREAQTAGGLSHANIVTIYDVGEDNHLGYIAMDLLTGAPLSLFTQPGQTLPIPLVYQLLTQITDALDYAHRQNVVHRDIKPANIIYDDDLLKVTVTDFGIAYVSDHSKTRTGIIMGSPYYMSPEQILGLQVDGRSDIFSLGVTFYQLLCGHLPFEGESIATVAYQITQTKATAVNQHNTKLPISAVRICNKAMHKDIEKRYQSMAEFKLALTSALKKDFNISTS</sequence>
<protein>
    <submittedName>
        <fullName evidence="9">Serine/threonine protein kinase</fullName>
    </submittedName>
</protein>
<proteinExistence type="predicted"/>
<evidence type="ECO:0000313" key="10">
    <source>
        <dbReference type="Proteomes" id="UP000307702"/>
    </source>
</evidence>
<name>A0A8H2JMH6_9GAMM</name>
<dbReference type="OrthoDB" id="9801841at2"/>
<feature type="transmembrane region" description="Helical" evidence="7">
    <location>
        <begin position="311"/>
        <end position="332"/>
    </location>
</feature>
<keyword evidence="3 9" id="KW-0418">Kinase</keyword>
<organism evidence="9 10">
    <name type="scientific">Colwellia ponticola</name>
    <dbReference type="NCBI Taxonomy" id="2304625"/>
    <lineage>
        <taxon>Bacteria</taxon>
        <taxon>Pseudomonadati</taxon>
        <taxon>Pseudomonadota</taxon>
        <taxon>Gammaproteobacteria</taxon>
        <taxon>Alteromonadales</taxon>
        <taxon>Colwelliaceae</taxon>
        <taxon>Colwellia</taxon>
    </lineage>
</organism>
<dbReference type="RefSeq" id="WP_138620600.1">
    <property type="nucleotide sequence ID" value="NZ_SZVP01000002.1"/>
</dbReference>
<feature type="compositionally biased region" description="Low complexity" evidence="6">
    <location>
        <begin position="465"/>
        <end position="484"/>
    </location>
</feature>
<keyword evidence="7" id="KW-1133">Transmembrane helix</keyword>
<dbReference type="InterPro" id="IPR008271">
    <property type="entry name" value="Ser/Thr_kinase_AS"/>
</dbReference>
<evidence type="ECO:0000256" key="4">
    <source>
        <dbReference type="ARBA" id="ARBA00022840"/>
    </source>
</evidence>
<feature type="transmembrane region" description="Helical" evidence="7">
    <location>
        <begin position="369"/>
        <end position="386"/>
    </location>
</feature>
<dbReference type="GO" id="GO:0005524">
    <property type="term" value="F:ATP binding"/>
    <property type="evidence" value="ECO:0007669"/>
    <property type="project" value="UniProtKB-UniRule"/>
</dbReference>
<comment type="caution">
    <text evidence="9">The sequence shown here is derived from an EMBL/GenBank/DDBJ whole genome shotgun (WGS) entry which is preliminary data.</text>
</comment>
<keyword evidence="2 5" id="KW-0547">Nucleotide-binding</keyword>
<dbReference type="SMART" id="SM00220">
    <property type="entry name" value="S_TKc"/>
    <property type="match status" value="1"/>
</dbReference>
<feature type="transmembrane region" description="Helical" evidence="7">
    <location>
        <begin position="12"/>
        <end position="30"/>
    </location>
</feature>
<keyword evidence="7" id="KW-0812">Transmembrane</keyword>